<gene>
    <name evidence="1" type="ORF">VICG_01972</name>
</gene>
<dbReference type="Proteomes" id="UP000011082">
    <property type="component" value="Unassembled WGS sequence"/>
</dbReference>
<dbReference type="EMBL" id="JH370152">
    <property type="protein sequence ID" value="ELA41013.1"/>
    <property type="molecule type" value="Genomic_DNA"/>
</dbReference>
<dbReference type="HOGENOM" id="CLU_146853_1_0_1"/>
<evidence type="ECO:0000313" key="2">
    <source>
        <dbReference type="Proteomes" id="UP000011082"/>
    </source>
</evidence>
<reference evidence="2" key="1">
    <citation type="submission" date="2011-05" db="EMBL/GenBank/DDBJ databases">
        <title>The genome sequence of Vittaforma corneae strain ATCC 50505.</title>
        <authorList>
            <consortium name="The Broad Institute Genome Sequencing Platform"/>
            <person name="Cuomo C."/>
            <person name="Didier E."/>
            <person name="Bowers L."/>
            <person name="Young S.K."/>
            <person name="Zeng Q."/>
            <person name="Gargeya S."/>
            <person name="Fitzgerald M."/>
            <person name="Haas B."/>
            <person name="Abouelleil A."/>
            <person name="Alvarado L."/>
            <person name="Arachchi H.M."/>
            <person name="Berlin A."/>
            <person name="Chapman S.B."/>
            <person name="Gearin G."/>
            <person name="Goldberg J."/>
            <person name="Griggs A."/>
            <person name="Gujja S."/>
            <person name="Hansen M."/>
            <person name="Heiman D."/>
            <person name="Howarth C."/>
            <person name="Larimer J."/>
            <person name="Lui A."/>
            <person name="MacDonald P.J.P."/>
            <person name="McCowen C."/>
            <person name="Montmayeur A."/>
            <person name="Murphy C."/>
            <person name="Neiman D."/>
            <person name="Pearson M."/>
            <person name="Priest M."/>
            <person name="Roberts A."/>
            <person name="Saif S."/>
            <person name="Shea T."/>
            <person name="Sisk P."/>
            <person name="Stolte C."/>
            <person name="Sykes S."/>
            <person name="Wortman J."/>
            <person name="Nusbaum C."/>
            <person name="Birren B."/>
        </authorList>
    </citation>
    <scope>NUCLEOTIDE SEQUENCE [LARGE SCALE GENOMIC DNA]</scope>
    <source>
        <strain evidence="2">ATCC 50505</strain>
    </source>
</reference>
<name>L2GJF9_VITCO</name>
<dbReference type="VEuPathDB" id="MicrosporidiaDB:VICG_01972"/>
<dbReference type="OMA" id="NTRYEMY"/>
<keyword evidence="2" id="KW-1185">Reference proteome</keyword>
<evidence type="ECO:0000313" key="1">
    <source>
        <dbReference type="EMBL" id="ELA41013.1"/>
    </source>
</evidence>
<dbReference type="OrthoDB" id="2194582at2759"/>
<dbReference type="InParanoid" id="L2GJF9"/>
<dbReference type="RefSeq" id="XP_007605417.1">
    <property type="nucleotide sequence ID" value="XM_007605355.1"/>
</dbReference>
<dbReference type="AlphaFoldDB" id="L2GJF9"/>
<protein>
    <submittedName>
        <fullName evidence="1">Uncharacterized protein</fullName>
    </submittedName>
</protein>
<accession>L2GJF9</accession>
<dbReference type="GeneID" id="19882682"/>
<organism evidence="1 2">
    <name type="scientific">Vittaforma corneae (strain ATCC 50505)</name>
    <name type="common">Microsporidian parasite</name>
    <name type="synonym">Nosema corneum</name>
    <dbReference type="NCBI Taxonomy" id="993615"/>
    <lineage>
        <taxon>Eukaryota</taxon>
        <taxon>Fungi</taxon>
        <taxon>Fungi incertae sedis</taxon>
        <taxon>Microsporidia</taxon>
        <taxon>Nosematidae</taxon>
        <taxon>Vittaforma</taxon>
    </lineage>
</organism>
<proteinExistence type="predicted"/>
<sequence length="123" mass="14545">MVNQNPTQKTQGSGIQSSFYNESSTFLRSKHLPRPHTQIFFNFILASPLNEVRAFFITVIKKKYPNVFYAYDSSSFCLLKCNRNLKKGQRYVVYGKLTKNRLYFLESLKEEEVDYKELCYMLL</sequence>